<keyword evidence="1" id="KW-0472">Membrane</keyword>
<feature type="transmembrane region" description="Helical" evidence="1">
    <location>
        <begin position="172"/>
        <end position="194"/>
    </location>
</feature>
<feature type="transmembrane region" description="Helical" evidence="1">
    <location>
        <begin position="68"/>
        <end position="89"/>
    </location>
</feature>
<dbReference type="EMBL" id="PCSU01000085">
    <property type="protein sequence ID" value="PIP56116.1"/>
    <property type="molecule type" value="Genomic_DNA"/>
</dbReference>
<keyword evidence="1" id="KW-1133">Transmembrane helix</keyword>
<proteinExistence type="predicted"/>
<dbReference type="Proteomes" id="UP000228495">
    <property type="component" value="Unassembled WGS sequence"/>
</dbReference>
<keyword evidence="1" id="KW-0812">Transmembrane</keyword>
<sequence length="205" mass="21988">MKVVHGFLVVAGVALGVLVSAQPVYAILIGVPIVAVSLVKIIAVLLGILAVPTSVITQAIKKDTKKTLIITGIILFTLGVILFVIFSVFSSNQEVSFVDNNYTDSQIQGLAAPPTEESKLTTPNQMPISVTDFVIKSMQESWQVMALLFSVPLVVLFYAVHVLYSSWSVKKLWGVGAVTYISLVLFSVVVLAVISGHNQGVFIIS</sequence>
<organism evidence="2 3">
    <name type="scientific">candidate division WWE3 bacterium CG22_combo_CG10-13_8_21_14_all_39_12</name>
    <dbReference type="NCBI Taxonomy" id="1975094"/>
    <lineage>
        <taxon>Bacteria</taxon>
        <taxon>Katanobacteria</taxon>
    </lineage>
</organism>
<evidence type="ECO:0000313" key="2">
    <source>
        <dbReference type="EMBL" id="PIP56116.1"/>
    </source>
</evidence>
<protein>
    <submittedName>
        <fullName evidence="2">Uncharacterized protein</fullName>
    </submittedName>
</protein>
<evidence type="ECO:0000256" key="1">
    <source>
        <dbReference type="SAM" id="Phobius"/>
    </source>
</evidence>
<gene>
    <name evidence="2" type="ORF">COX05_04745</name>
</gene>
<feature type="transmembrane region" description="Helical" evidence="1">
    <location>
        <begin position="31"/>
        <end position="56"/>
    </location>
</feature>
<dbReference type="AlphaFoldDB" id="A0A2H0BEM9"/>
<name>A0A2H0BEM9_UNCKA</name>
<feature type="transmembrane region" description="Helical" evidence="1">
    <location>
        <begin position="142"/>
        <end position="160"/>
    </location>
</feature>
<reference evidence="2 3" key="1">
    <citation type="submission" date="2017-09" db="EMBL/GenBank/DDBJ databases">
        <title>Depth-based differentiation of microbial function through sediment-hosted aquifers and enrichment of novel symbionts in the deep terrestrial subsurface.</title>
        <authorList>
            <person name="Probst A.J."/>
            <person name="Ladd B."/>
            <person name="Jarett J.K."/>
            <person name="Geller-Mcgrath D.E."/>
            <person name="Sieber C.M."/>
            <person name="Emerson J.B."/>
            <person name="Anantharaman K."/>
            <person name="Thomas B.C."/>
            <person name="Malmstrom R."/>
            <person name="Stieglmeier M."/>
            <person name="Klingl A."/>
            <person name="Woyke T."/>
            <person name="Ryan C.M."/>
            <person name="Banfield J.F."/>
        </authorList>
    </citation>
    <scope>NUCLEOTIDE SEQUENCE [LARGE SCALE GENOMIC DNA]</scope>
    <source>
        <strain evidence="2">CG22_combo_CG10-13_8_21_14_all_39_12</strain>
    </source>
</reference>
<comment type="caution">
    <text evidence="2">The sequence shown here is derived from an EMBL/GenBank/DDBJ whole genome shotgun (WGS) entry which is preliminary data.</text>
</comment>
<evidence type="ECO:0000313" key="3">
    <source>
        <dbReference type="Proteomes" id="UP000228495"/>
    </source>
</evidence>
<accession>A0A2H0BEM9</accession>